<sequence>MITDYPLTFSRPEAYYPPKYTYYTSSVFRDYGVIDWVGLASVNGEGHFTFNIPNLGLETINLYIEGMTADGQLISDVKTVRLSND</sequence>
<proteinExistence type="predicted"/>
<dbReference type="Proteomes" id="UP001197770">
    <property type="component" value="Unassembled WGS sequence"/>
</dbReference>
<keyword evidence="2" id="KW-1185">Reference proteome</keyword>
<accession>A0ABS8GXR2</accession>
<name>A0ABS8GXR2_9FLAO</name>
<dbReference type="RefSeq" id="WP_228231746.1">
    <property type="nucleotide sequence ID" value="NZ_JAJGMW010000037.1"/>
</dbReference>
<reference evidence="1 2" key="1">
    <citation type="submission" date="2021-11" db="EMBL/GenBank/DDBJ databases">
        <title>Seasonal and diel survey of microbial diversity of the Tyrrhenian coast.</title>
        <authorList>
            <person name="Gattoni G."/>
            <person name="Corral P."/>
        </authorList>
    </citation>
    <scope>NUCLEOTIDE SEQUENCE [LARGE SCALE GENOMIC DNA]</scope>
    <source>
        <strain evidence="1 2">Mr9</strain>
    </source>
</reference>
<organism evidence="1 2">
    <name type="scientific">Leeuwenhoekiella parthenopeia</name>
    <dbReference type="NCBI Taxonomy" id="2890320"/>
    <lineage>
        <taxon>Bacteria</taxon>
        <taxon>Pseudomonadati</taxon>
        <taxon>Bacteroidota</taxon>
        <taxon>Flavobacteriia</taxon>
        <taxon>Flavobacteriales</taxon>
        <taxon>Flavobacteriaceae</taxon>
        <taxon>Leeuwenhoekiella</taxon>
    </lineage>
</organism>
<evidence type="ECO:0000313" key="1">
    <source>
        <dbReference type="EMBL" id="MCC4214689.1"/>
    </source>
</evidence>
<gene>
    <name evidence="1" type="ORF">LLW17_18340</name>
</gene>
<protein>
    <submittedName>
        <fullName evidence="1">Uncharacterized protein</fullName>
    </submittedName>
</protein>
<dbReference type="EMBL" id="JAJGMW010000037">
    <property type="protein sequence ID" value="MCC4214689.1"/>
    <property type="molecule type" value="Genomic_DNA"/>
</dbReference>
<evidence type="ECO:0000313" key="2">
    <source>
        <dbReference type="Proteomes" id="UP001197770"/>
    </source>
</evidence>
<comment type="caution">
    <text evidence="1">The sequence shown here is derived from an EMBL/GenBank/DDBJ whole genome shotgun (WGS) entry which is preliminary data.</text>
</comment>